<organism evidence="1 2">
    <name type="scientific">Batrachochytrium salamandrivorans</name>
    <dbReference type="NCBI Taxonomy" id="1357716"/>
    <lineage>
        <taxon>Eukaryota</taxon>
        <taxon>Fungi</taxon>
        <taxon>Fungi incertae sedis</taxon>
        <taxon>Chytridiomycota</taxon>
        <taxon>Chytridiomycota incertae sedis</taxon>
        <taxon>Chytridiomycetes</taxon>
        <taxon>Rhizophydiales</taxon>
        <taxon>Rhizophydiales incertae sedis</taxon>
        <taxon>Batrachochytrium</taxon>
    </lineage>
</organism>
<evidence type="ECO:0000313" key="1">
    <source>
        <dbReference type="EMBL" id="KAH6590289.1"/>
    </source>
</evidence>
<evidence type="ECO:0008006" key="3">
    <source>
        <dbReference type="Google" id="ProtNLM"/>
    </source>
</evidence>
<proteinExistence type="predicted"/>
<gene>
    <name evidence="1" type="ORF">BASA50_009549</name>
</gene>
<comment type="caution">
    <text evidence="1">The sequence shown here is derived from an EMBL/GenBank/DDBJ whole genome shotgun (WGS) entry which is preliminary data.</text>
</comment>
<name>A0ABQ8F1Q9_9FUNG</name>
<protein>
    <recommendedName>
        <fullName evidence="3">F-box domain-containing protein</fullName>
    </recommendedName>
</protein>
<dbReference type="EMBL" id="JAFCIX010000435">
    <property type="protein sequence ID" value="KAH6590289.1"/>
    <property type="molecule type" value="Genomic_DNA"/>
</dbReference>
<accession>A0ABQ8F1Q9</accession>
<dbReference type="Proteomes" id="UP001648503">
    <property type="component" value="Unassembled WGS sequence"/>
</dbReference>
<sequence length="419" mass="47298">MSLPAEVLLEILLYIQPYIPLKTDYLWAEQTADPRRLYNDSSVCRHLGGSHDTPCKVDSIASLKTSDGIMKNSRDKDRSFLPGGLPLRTGGTNQKCMPSILIFGEVCQQWRRVAMLHPFWTELAWHQLLPRRSIHKPARLISSFLHCMAAEPSRLSRIRHIHLDLLPWNHILDVPDLVSILSRIAHPDRVHTLVLVMRWDACGDPQLIHNITKKFKQCTRLYIQGGQDRLGSGRCGSGMTGGALYGLNSKMLRIMTRHMKFLSHLFLDGFGGNCFSWKSLAGLLRENCGITSLSLGIVRGGIPLNQVAQLLPKLSSLTVQFHIVHFTAPHLLSGADPEASQQYYNYISLSRKEYAPRLYGDLSEFCALKCLTFHNSNGSEEMSLPLIDRLLDTRSDGHIVACDIDNSQQPRQTTRVMFY</sequence>
<reference evidence="1 2" key="1">
    <citation type="submission" date="2021-02" db="EMBL/GenBank/DDBJ databases">
        <title>Variation within the Batrachochytrium salamandrivorans European outbreak.</title>
        <authorList>
            <person name="Kelly M."/>
            <person name="Pasmans F."/>
            <person name="Shea T.P."/>
            <person name="Munoz J.F."/>
            <person name="Carranza S."/>
            <person name="Cuomo C.A."/>
            <person name="Martel A."/>
        </authorList>
    </citation>
    <scope>NUCLEOTIDE SEQUENCE [LARGE SCALE GENOMIC DNA]</scope>
    <source>
        <strain evidence="1 2">AMFP18/2</strain>
    </source>
</reference>
<evidence type="ECO:0000313" key="2">
    <source>
        <dbReference type="Proteomes" id="UP001648503"/>
    </source>
</evidence>
<keyword evidence="2" id="KW-1185">Reference proteome</keyword>